<organism evidence="1 2">
    <name type="scientific">Xylaria curta</name>
    <dbReference type="NCBI Taxonomy" id="42375"/>
    <lineage>
        <taxon>Eukaryota</taxon>
        <taxon>Fungi</taxon>
        <taxon>Dikarya</taxon>
        <taxon>Ascomycota</taxon>
        <taxon>Pezizomycotina</taxon>
        <taxon>Sordariomycetes</taxon>
        <taxon>Xylariomycetidae</taxon>
        <taxon>Xylariales</taxon>
        <taxon>Xylariaceae</taxon>
        <taxon>Xylaria</taxon>
    </lineage>
</organism>
<evidence type="ECO:0000313" key="1">
    <source>
        <dbReference type="EMBL" id="KAJ2996497.1"/>
    </source>
</evidence>
<comment type="caution">
    <text evidence="1">The sequence shown here is derived from an EMBL/GenBank/DDBJ whole genome shotgun (WGS) entry which is preliminary data.</text>
</comment>
<keyword evidence="2" id="KW-1185">Reference proteome</keyword>
<sequence length="234" mass="26020">MNYEDDKERDALSCASKLGDINTARILLRGHLVIIEDTLERYKDSELDRKQATNDQHLTTPLSCVIKSGNPAAVQVSIRSAWKNLFNHYHTDESALHLSINENQGDIVDVLLKNGQLGPNFKRSRAVDSPPLVCTVRPRSEPIFENILNSEKVDADWTAPENRTALWWAAALGLDSDVEKLLDSRKVHRPYIEGTNGDTALSIAVESGHLGVIRQLLRVQEAASVSLKGDLRCC</sequence>
<protein>
    <submittedName>
        <fullName evidence="1">Uncharacterized protein</fullName>
    </submittedName>
</protein>
<dbReference type="EMBL" id="JAPDGR010000094">
    <property type="protein sequence ID" value="KAJ2996497.1"/>
    <property type="molecule type" value="Genomic_DNA"/>
</dbReference>
<name>A0ACC1PQ06_9PEZI</name>
<dbReference type="Proteomes" id="UP001143856">
    <property type="component" value="Unassembled WGS sequence"/>
</dbReference>
<accession>A0ACC1PQ06</accession>
<gene>
    <name evidence="1" type="ORF">NUW58_g959</name>
</gene>
<reference evidence="1" key="1">
    <citation type="submission" date="2022-10" db="EMBL/GenBank/DDBJ databases">
        <title>Genome Sequence of Xylaria curta.</title>
        <authorList>
            <person name="Buettner E."/>
        </authorList>
    </citation>
    <scope>NUCLEOTIDE SEQUENCE</scope>
    <source>
        <strain evidence="1">Babe10</strain>
    </source>
</reference>
<evidence type="ECO:0000313" key="2">
    <source>
        <dbReference type="Proteomes" id="UP001143856"/>
    </source>
</evidence>
<proteinExistence type="predicted"/>